<proteinExistence type="predicted"/>
<dbReference type="EMBL" id="BPLQ01006436">
    <property type="protein sequence ID" value="GIY22425.1"/>
    <property type="molecule type" value="Genomic_DNA"/>
</dbReference>
<keyword evidence="2" id="KW-1185">Reference proteome</keyword>
<evidence type="ECO:0000313" key="2">
    <source>
        <dbReference type="Proteomes" id="UP001054837"/>
    </source>
</evidence>
<comment type="caution">
    <text evidence="1">The sequence shown here is derived from an EMBL/GenBank/DDBJ whole genome shotgun (WGS) entry which is preliminary data.</text>
</comment>
<organism evidence="1 2">
    <name type="scientific">Caerostris darwini</name>
    <dbReference type="NCBI Taxonomy" id="1538125"/>
    <lineage>
        <taxon>Eukaryota</taxon>
        <taxon>Metazoa</taxon>
        <taxon>Ecdysozoa</taxon>
        <taxon>Arthropoda</taxon>
        <taxon>Chelicerata</taxon>
        <taxon>Arachnida</taxon>
        <taxon>Araneae</taxon>
        <taxon>Araneomorphae</taxon>
        <taxon>Entelegynae</taxon>
        <taxon>Araneoidea</taxon>
        <taxon>Araneidae</taxon>
        <taxon>Caerostris</taxon>
    </lineage>
</organism>
<dbReference type="AlphaFoldDB" id="A0AAV4RL23"/>
<gene>
    <name evidence="1" type="ORF">CDAR_591251</name>
</gene>
<dbReference type="Proteomes" id="UP001054837">
    <property type="component" value="Unassembled WGS sequence"/>
</dbReference>
<sequence>MKERGYIIHKRKEKENPKKQYQWNSTLTNIVTDIIRDPDKKQKQSWQTRAIAEEDITMAVAVSLHGVSWITIHGLLSNALRKGKPITKPSRRRNFCSC</sequence>
<reference evidence="1 2" key="1">
    <citation type="submission" date="2021-06" db="EMBL/GenBank/DDBJ databases">
        <title>Caerostris darwini draft genome.</title>
        <authorList>
            <person name="Kono N."/>
            <person name="Arakawa K."/>
        </authorList>
    </citation>
    <scope>NUCLEOTIDE SEQUENCE [LARGE SCALE GENOMIC DNA]</scope>
</reference>
<protein>
    <recommendedName>
        <fullName evidence="3">Transposase</fullName>
    </recommendedName>
</protein>
<accession>A0AAV4RL23</accession>
<name>A0AAV4RL23_9ARAC</name>
<evidence type="ECO:0000313" key="1">
    <source>
        <dbReference type="EMBL" id="GIY22425.1"/>
    </source>
</evidence>
<evidence type="ECO:0008006" key="3">
    <source>
        <dbReference type="Google" id="ProtNLM"/>
    </source>
</evidence>